<keyword evidence="3" id="KW-1185">Reference proteome</keyword>
<evidence type="ECO:0000313" key="3">
    <source>
        <dbReference type="Proteomes" id="UP001366060"/>
    </source>
</evidence>
<dbReference type="Pfam" id="PF00581">
    <property type="entry name" value="Rhodanese"/>
    <property type="match status" value="1"/>
</dbReference>
<dbReference type="PROSITE" id="PS50206">
    <property type="entry name" value="RHODANESE_3"/>
    <property type="match status" value="1"/>
</dbReference>
<feature type="domain" description="Rhodanese" evidence="1">
    <location>
        <begin position="22"/>
        <end position="111"/>
    </location>
</feature>
<evidence type="ECO:0000259" key="1">
    <source>
        <dbReference type="PROSITE" id="PS50206"/>
    </source>
</evidence>
<sequence>MVNKSIKYTLIFTLGMLFNTSLFADPIWIDVRSYIENKVDNIEGDKRISHSDIVDEVSELFPDKNTDIRLYCRSGIRAENALSALHKAGYNNVINVGSIEHARELRFNNEPVK</sequence>
<dbReference type="RefSeq" id="WP_341627160.1">
    <property type="nucleotide sequence ID" value="NZ_JBAKBA010000008.1"/>
</dbReference>
<dbReference type="InterPro" id="IPR036873">
    <property type="entry name" value="Rhodanese-like_dom_sf"/>
</dbReference>
<dbReference type="EMBL" id="JBAKBA010000008">
    <property type="protein sequence ID" value="MEL0658507.1"/>
    <property type="molecule type" value="Genomic_DNA"/>
</dbReference>
<evidence type="ECO:0000313" key="2">
    <source>
        <dbReference type="EMBL" id="MEL0658507.1"/>
    </source>
</evidence>
<dbReference type="InterPro" id="IPR001763">
    <property type="entry name" value="Rhodanese-like_dom"/>
</dbReference>
<accession>A0ABU9HA45</accession>
<protein>
    <submittedName>
        <fullName evidence="2">Rhodanese-like domain-containing protein</fullName>
    </submittedName>
</protein>
<proteinExistence type="predicted"/>
<dbReference type="CDD" id="cd00158">
    <property type="entry name" value="RHOD"/>
    <property type="match status" value="1"/>
</dbReference>
<dbReference type="SMART" id="SM00450">
    <property type="entry name" value="RHOD"/>
    <property type="match status" value="1"/>
</dbReference>
<organism evidence="2 3">
    <name type="scientific">Psychromonas arctica</name>
    <dbReference type="NCBI Taxonomy" id="168275"/>
    <lineage>
        <taxon>Bacteria</taxon>
        <taxon>Pseudomonadati</taxon>
        <taxon>Pseudomonadota</taxon>
        <taxon>Gammaproteobacteria</taxon>
        <taxon>Alteromonadales</taxon>
        <taxon>Psychromonadaceae</taxon>
        <taxon>Psychromonas</taxon>
    </lineage>
</organism>
<gene>
    <name evidence="2" type="ORF">V6255_05060</name>
</gene>
<comment type="caution">
    <text evidence="2">The sequence shown here is derived from an EMBL/GenBank/DDBJ whole genome shotgun (WGS) entry which is preliminary data.</text>
</comment>
<dbReference type="Gene3D" id="3.40.250.10">
    <property type="entry name" value="Rhodanese-like domain"/>
    <property type="match status" value="1"/>
</dbReference>
<dbReference type="Proteomes" id="UP001366060">
    <property type="component" value="Unassembled WGS sequence"/>
</dbReference>
<reference evidence="2 3" key="1">
    <citation type="submission" date="2024-02" db="EMBL/GenBank/DDBJ databases">
        <title>Bacteria isolated from the canopy kelp, Nereocystis luetkeana.</title>
        <authorList>
            <person name="Pfister C.A."/>
            <person name="Younker I.T."/>
            <person name="Light S.H."/>
        </authorList>
    </citation>
    <scope>NUCLEOTIDE SEQUENCE [LARGE SCALE GENOMIC DNA]</scope>
    <source>
        <strain evidence="2 3">TI.2.07</strain>
    </source>
</reference>
<name>A0ABU9HA45_9GAMM</name>
<dbReference type="SUPFAM" id="SSF52821">
    <property type="entry name" value="Rhodanese/Cell cycle control phosphatase"/>
    <property type="match status" value="1"/>
</dbReference>